<dbReference type="Pfam" id="PF13182">
    <property type="entry name" value="DUF4007"/>
    <property type="match status" value="1"/>
</dbReference>
<dbReference type="EMBL" id="BARV01020316">
    <property type="protein sequence ID" value="GAI25937.1"/>
    <property type="molecule type" value="Genomic_DNA"/>
</dbReference>
<organism evidence="2">
    <name type="scientific">marine sediment metagenome</name>
    <dbReference type="NCBI Taxonomy" id="412755"/>
    <lineage>
        <taxon>unclassified sequences</taxon>
        <taxon>metagenomes</taxon>
        <taxon>ecological metagenomes</taxon>
    </lineage>
</organism>
<comment type="caution">
    <text evidence="2">The sequence shown here is derived from an EMBL/GenBank/DDBJ whole genome shotgun (WGS) entry which is preliminary data.</text>
</comment>
<evidence type="ECO:0000259" key="1">
    <source>
        <dbReference type="Pfam" id="PF13182"/>
    </source>
</evidence>
<dbReference type="InterPro" id="IPR025248">
    <property type="entry name" value="DUF4007"/>
</dbReference>
<accession>X1M2X4</accession>
<protein>
    <recommendedName>
        <fullName evidence="1">DUF4007 domain-containing protein</fullName>
    </recommendedName>
</protein>
<feature type="non-terminal residue" evidence="2">
    <location>
        <position position="230"/>
    </location>
</feature>
<dbReference type="AlphaFoldDB" id="X1M2X4"/>
<reference evidence="2" key="1">
    <citation type="journal article" date="2014" name="Front. Microbiol.">
        <title>High frequency of phylogenetically diverse reductive dehalogenase-homologous genes in deep subseafloor sedimentary metagenomes.</title>
        <authorList>
            <person name="Kawai M."/>
            <person name="Futagami T."/>
            <person name="Toyoda A."/>
            <person name="Takaki Y."/>
            <person name="Nishi S."/>
            <person name="Hori S."/>
            <person name="Arai W."/>
            <person name="Tsubouchi T."/>
            <person name="Morono Y."/>
            <person name="Uchiyama I."/>
            <person name="Ito T."/>
            <person name="Fujiyama A."/>
            <person name="Inagaki F."/>
            <person name="Takami H."/>
        </authorList>
    </citation>
    <scope>NUCLEOTIDE SEQUENCE</scope>
    <source>
        <strain evidence="2">Expedition CK06-06</strain>
    </source>
</reference>
<feature type="domain" description="DUF4007" evidence="1">
    <location>
        <begin position="8"/>
        <end position="229"/>
    </location>
</feature>
<evidence type="ECO:0000313" key="2">
    <source>
        <dbReference type="EMBL" id="GAI25937.1"/>
    </source>
</evidence>
<gene>
    <name evidence="2" type="ORF">S06H3_33931</name>
</gene>
<sequence>MAIGFSQTFGIELKVLSAAMRTFSAEGKLSRAELMQKIGVGDNRAEAVVTWLGKLGLRDNKKRCLTSLGKFLMEKDAYLENITTQWILHYQLAKNPDAEVWYYLSNRFITNRGEFTSKDAIQSLELAGVGQTNPRHLKSDVHIFLQALADSKALKELNLLEKIGTDRYKTKNCKGIHPLLVGYILFDQKQTFYPNVSTINIKELLTADGNVGKVCLLSRDKLEDFFKQLQ</sequence>
<name>X1M2X4_9ZZZZ</name>
<proteinExistence type="predicted"/>